<accession>A0A1I5L4D7</accession>
<gene>
    <name evidence="1" type="ORF">SAMN05216601_103323</name>
</gene>
<evidence type="ECO:0008006" key="3">
    <source>
        <dbReference type="Google" id="ProtNLM"/>
    </source>
</evidence>
<reference evidence="1 2" key="1">
    <citation type="submission" date="2016-10" db="EMBL/GenBank/DDBJ databases">
        <authorList>
            <person name="de Groot N.N."/>
        </authorList>
    </citation>
    <scope>NUCLEOTIDE SEQUENCE [LARGE SCALE GENOMIC DNA]</scope>
    <source>
        <strain evidence="1 2">CCUG 59231</strain>
    </source>
</reference>
<dbReference type="InterPro" id="IPR027417">
    <property type="entry name" value="P-loop_NTPase"/>
</dbReference>
<dbReference type="EMBL" id="FOWP01000003">
    <property type="protein sequence ID" value="SFO92157.1"/>
    <property type="molecule type" value="Genomic_DNA"/>
</dbReference>
<dbReference type="OrthoDB" id="8903747at2"/>
<proteinExistence type="predicted"/>
<sequence length="328" mass="37518">MDIKDIRPIRIEEHPVSSKTYLIPTYSIGETYAMVLKAIKRLDSGLVIYGRVRYGKTRAMLYCRQCLSIDFPSIPVAIFFAERDLSPSKGGFYTSLLEVVGHAKWEDHCSISIKKSRLKNFIIDAAFNDPRRVFILFIDEASRLLPIHYDWIKDLYNALMEKSVTLLPILVGQSQLLGHKETLLKAGEEGEAIVNRFLLYEHSFRGIRDKEDFVECLGYYDSAVFPEGSNWPYTRFFFPEAFAAGLRLQDYGDMLWDAFKESYKGLGIKADMEIPMKYFTKTIEILLTEYCESDSASFSLSPAVCMSLIEESWFAVATRNSKIANTLA</sequence>
<evidence type="ECO:0000313" key="2">
    <source>
        <dbReference type="Proteomes" id="UP000182400"/>
    </source>
</evidence>
<protein>
    <recommendedName>
        <fullName evidence="3">AAA domain-containing protein</fullName>
    </recommendedName>
</protein>
<name>A0A1I5L4D7_9GAMM</name>
<dbReference type="Proteomes" id="UP000182400">
    <property type="component" value="Unassembled WGS sequence"/>
</dbReference>
<dbReference type="RefSeq" id="WP_041769449.1">
    <property type="nucleotide sequence ID" value="NZ_FOWP01000003.1"/>
</dbReference>
<organism evidence="1 2">
    <name type="scientific">Ectopseudomonas composti</name>
    <dbReference type="NCBI Taxonomy" id="658457"/>
    <lineage>
        <taxon>Bacteria</taxon>
        <taxon>Pseudomonadati</taxon>
        <taxon>Pseudomonadota</taxon>
        <taxon>Gammaproteobacteria</taxon>
        <taxon>Pseudomonadales</taxon>
        <taxon>Pseudomonadaceae</taxon>
        <taxon>Ectopseudomonas</taxon>
    </lineage>
</organism>
<dbReference type="STRING" id="658457.SAMN05216601_103323"/>
<dbReference type="SUPFAM" id="SSF52540">
    <property type="entry name" value="P-loop containing nucleoside triphosphate hydrolases"/>
    <property type="match status" value="1"/>
</dbReference>
<dbReference type="AlphaFoldDB" id="A0A1I5L4D7"/>
<evidence type="ECO:0000313" key="1">
    <source>
        <dbReference type="EMBL" id="SFO92157.1"/>
    </source>
</evidence>